<protein>
    <submittedName>
        <fullName evidence="2">Uncharacterized protein</fullName>
    </submittedName>
</protein>
<proteinExistence type="predicted"/>
<accession>A0AB34VFZ9</accession>
<name>A0AB34VFZ9_9GAMM</name>
<evidence type="ECO:0000313" key="3">
    <source>
        <dbReference type="Proteomes" id="UP000072520"/>
    </source>
</evidence>
<organism evidence="2 3">
    <name type="scientific">Pantoea stewartii</name>
    <dbReference type="NCBI Taxonomy" id="66269"/>
    <lineage>
        <taxon>Bacteria</taxon>
        <taxon>Pseudomonadati</taxon>
        <taxon>Pseudomonadota</taxon>
        <taxon>Gammaproteobacteria</taxon>
        <taxon>Enterobacterales</taxon>
        <taxon>Erwiniaceae</taxon>
        <taxon>Pantoea</taxon>
    </lineage>
</organism>
<feature type="transmembrane region" description="Helical" evidence="1">
    <location>
        <begin position="21"/>
        <end position="38"/>
    </location>
</feature>
<keyword evidence="1" id="KW-1133">Transmembrane helix</keyword>
<keyword evidence="1" id="KW-0472">Membrane</keyword>
<keyword evidence="1" id="KW-0812">Transmembrane</keyword>
<sequence>MYFQRNVKTDIRQRRDIIVQHFVRAVLIFFVVALMVILPGDCLRPMNKTLLMIMLFSSVMLRTKTLLLTCAMPVPVHLAAFMLLSQTEIFTHNGKPVAAVSQL</sequence>
<feature type="transmembrane region" description="Helical" evidence="1">
    <location>
        <begin position="50"/>
        <end position="74"/>
    </location>
</feature>
<dbReference type="AlphaFoldDB" id="A0AB34VFZ9"/>
<evidence type="ECO:0000256" key="1">
    <source>
        <dbReference type="SAM" id="Phobius"/>
    </source>
</evidence>
<reference evidence="2 3" key="1">
    <citation type="journal article" date="2016" name="Front. Microbiol.">
        <title>Genomic Resource of Rice Seed Associated Bacteria.</title>
        <authorList>
            <person name="Midha S."/>
            <person name="Bansal K."/>
            <person name="Sharma S."/>
            <person name="Kumar N."/>
            <person name="Patil P.P."/>
            <person name="Chaudhry V."/>
            <person name="Patil P.B."/>
        </authorList>
    </citation>
    <scope>NUCLEOTIDE SEQUENCE [LARGE SCALE GENOMIC DNA]</scope>
    <source>
        <strain evidence="2 3">RSA13</strain>
    </source>
</reference>
<dbReference type="EMBL" id="LDSI01000017">
    <property type="protein sequence ID" value="KTS96837.1"/>
    <property type="molecule type" value="Genomic_DNA"/>
</dbReference>
<evidence type="ECO:0000313" key="2">
    <source>
        <dbReference type="EMBL" id="KTS96837.1"/>
    </source>
</evidence>
<comment type="caution">
    <text evidence="2">The sequence shown here is derived from an EMBL/GenBank/DDBJ whole genome shotgun (WGS) entry which is preliminary data.</text>
</comment>
<gene>
    <name evidence="2" type="ORF">RSA13_12035</name>
</gene>
<dbReference type="Proteomes" id="UP000072520">
    <property type="component" value="Unassembled WGS sequence"/>
</dbReference>